<proteinExistence type="predicted"/>
<name>A0A2R8C1Y7_9RHOB</name>
<accession>A0A2R8C1Y7</accession>
<dbReference type="AlphaFoldDB" id="A0A2R8C1Y7"/>
<dbReference type="RefSeq" id="WP_370739720.1">
    <property type="nucleotide sequence ID" value="NZ_ONZF01000020.1"/>
</dbReference>
<evidence type="ECO:0000313" key="1">
    <source>
        <dbReference type="EMBL" id="SPJ26435.1"/>
    </source>
</evidence>
<evidence type="ECO:0000313" key="2">
    <source>
        <dbReference type="Proteomes" id="UP000244912"/>
    </source>
</evidence>
<sequence length="63" mass="6947">MRDALYMPALVATRFNPDLKVKYTALRDAGKPAKVAIVAGMRKLIEMANALVKADRKWASKTA</sequence>
<protein>
    <submittedName>
        <fullName evidence="1">Uncharacterized protein</fullName>
    </submittedName>
</protein>
<gene>
    <name evidence="1" type="ORF">PAA8504_04295</name>
</gene>
<dbReference type="Proteomes" id="UP000244912">
    <property type="component" value="Unassembled WGS sequence"/>
</dbReference>
<dbReference type="EMBL" id="ONZF01000020">
    <property type="protein sequence ID" value="SPJ26435.1"/>
    <property type="molecule type" value="Genomic_DNA"/>
</dbReference>
<reference evidence="1 2" key="1">
    <citation type="submission" date="2018-03" db="EMBL/GenBank/DDBJ databases">
        <authorList>
            <person name="Keele B.F."/>
        </authorList>
    </citation>
    <scope>NUCLEOTIDE SEQUENCE [LARGE SCALE GENOMIC DNA]</scope>
    <source>
        <strain evidence="1 2">CECT 8504</strain>
    </source>
</reference>
<keyword evidence="2" id="KW-1185">Reference proteome</keyword>
<organism evidence="1 2">
    <name type="scientific">Palleronia abyssalis</name>
    <dbReference type="NCBI Taxonomy" id="1501240"/>
    <lineage>
        <taxon>Bacteria</taxon>
        <taxon>Pseudomonadati</taxon>
        <taxon>Pseudomonadota</taxon>
        <taxon>Alphaproteobacteria</taxon>
        <taxon>Rhodobacterales</taxon>
        <taxon>Roseobacteraceae</taxon>
        <taxon>Palleronia</taxon>
    </lineage>
</organism>